<dbReference type="Pfam" id="PF18899">
    <property type="entry name" value="DUF5655"/>
    <property type="match status" value="1"/>
</dbReference>
<evidence type="ECO:0000259" key="1">
    <source>
        <dbReference type="Pfam" id="PF18899"/>
    </source>
</evidence>
<dbReference type="KEGG" id="cart:PA27867_3732"/>
<dbReference type="EMBL" id="CP016282">
    <property type="protein sequence ID" value="ANP74649.1"/>
    <property type="molecule type" value="Genomic_DNA"/>
</dbReference>
<evidence type="ECO:0000313" key="3">
    <source>
        <dbReference type="Proteomes" id="UP000092582"/>
    </source>
</evidence>
<dbReference type="OrthoDB" id="4871934at2"/>
<proteinExistence type="predicted"/>
<dbReference type="InterPro" id="IPR043714">
    <property type="entry name" value="DUF5655"/>
</dbReference>
<gene>
    <name evidence="2" type="ORF">PA27867_3732</name>
</gene>
<feature type="domain" description="DUF5655" evidence="1">
    <location>
        <begin position="11"/>
        <end position="123"/>
    </location>
</feature>
<keyword evidence="3" id="KW-1185">Reference proteome</keyword>
<reference evidence="2 3" key="1">
    <citation type="submission" date="2016-06" db="EMBL/GenBank/DDBJ databases">
        <title>Genome sequencing of Cryobacterium arcticum PAMC 27867.</title>
        <authorList>
            <person name="Lee J."/>
            <person name="Kim O.-S."/>
        </authorList>
    </citation>
    <scope>NUCLEOTIDE SEQUENCE [LARGE SCALE GENOMIC DNA]</scope>
    <source>
        <strain evidence="2 3">PAMC 27867</strain>
    </source>
</reference>
<protein>
    <recommendedName>
        <fullName evidence="1">DUF5655 domain-containing protein</fullName>
    </recommendedName>
</protein>
<name>A0A1B1BPU0_9MICO</name>
<dbReference type="Proteomes" id="UP000092582">
    <property type="component" value="Chromosome 1"/>
</dbReference>
<sequence length="126" mass="14417">MTAVSKPIPLEQFFAGRDPLARPLFDAVRSAILRIGPTEMRVTKSQVAFRRNRSFAWTWLPGQYLSGAVAPLVLTIDLDRFDTSPRWKEVVEPTLNHFMHHLELRRMSDLEPAVLDCLREAWSKAG</sequence>
<dbReference type="RefSeq" id="WP_066598561.1">
    <property type="nucleotide sequence ID" value="NZ_CP016282.1"/>
</dbReference>
<accession>A0A1B1BPU0</accession>
<organism evidence="2 3">
    <name type="scientific">Cryobacterium arcticum</name>
    <dbReference type="NCBI Taxonomy" id="670052"/>
    <lineage>
        <taxon>Bacteria</taxon>
        <taxon>Bacillati</taxon>
        <taxon>Actinomycetota</taxon>
        <taxon>Actinomycetes</taxon>
        <taxon>Micrococcales</taxon>
        <taxon>Microbacteriaceae</taxon>
        <taxon>Cryobacterium</taxon>
    </lineage>
</organism>
<evidence type="ECO:0000313" key="2">
    <source>
        <dbReference type="EMBL" id="ANP74649.1"/>
    </source>
</evidence>
<dbReference type="AlphaFoldDB" id="A0A1B1BPU0"/>